<feature type="compositionally biased region" description="Basic and acidic residues" evidence="1">
    <location>
        <begin position="155"/>
        <end position="175"/>
    </location>
</feature>
<reference evidence="2" key="1">
    <citation type="submission" date="2016-10" db="EMBL/GenBank/DDBJ databases">
        <title>Sequence of Gallionella enrichment culture.</title>
        <authorList>
            <person name="Poehlein A."/>
            <person name="Muehling M."/>
            <person name="Daniel R."/>
        </authorList>
    </citation>
    <scope>NUCLEOTIDE SEQUENCE</scope>
</reference>
<feature type="compositionally biased region" description="Low complexity" evidence="1">
    <location>
        <begin position="404"/>
        <end position="414"/>
    </location>
</feature>
<gene>
    <name evidence="2" type="ORF">GALL_347250</name>
</gene>
<feature type="compositionally biased region" description="Low complexity" evidence="1">
    <location>
        <begin position="16"/>
        <end position="36"/>
    </location>
</feature>
<feature type="compositionally biased region" description="Basic and acidic residues" evidence="1">
    <location>
        <begin position="45"/>
        <end position="57"/>
    </location>
</feature>
<sequence>MQRGRHPVQRIEREQVAAAQSAAPQRQRVQRAGQQRDVPGAQGERTAHLHRVEHLVGGDEQQQMPRDRPHRGVVGVQRDDFAARAADQRGQQQAQRERGADAAHRRVPRAGVVAGAQALRDQRARRDRQRQRRHVQQRSQAGGDLVRGQRALAQVRDEQCHAGERGDFEQHRGADRQSQAKQLPLSGQAGEVPAQRGELAQRPAMLQHRGAQQQPLRHAGGERAAQRAQSVETMQAERARGEQQRVEREFDEQRAELQHGDEQRSRDRLRQRDMGAEQQRRRQRQRLHAQIAEHVRVIGVAAEREQWLRPQQQRDAGQRQRHGQPQALTEHRAQTARVGLAVRARQHRKQCLHRFGQRDVQRDVDRLAQRQRRQTRGVGAAAEHRGVGHAETDHGDLADENRTRQAQQRAQRAAVPTRGVAHGPSSSNASSRSPGRWPRHSTRSPGGRGASARCSR</sequence>
<feature type="compositionally biased region" description="Basic and acidic residues" evidence="1">
    <location>
        <begin position="382"/>
        <end position="403"/>
    </location>
</feature>
<feature type="region of interest" description="Disordered" evidence="1">
    <location>
        <begin position="310"/>
        <end position="333"/>
    </location>
</feature>
<dbReference type="AlphaFoldDB" id="A0A1J5QJ03"/>
<feature type="compositionally biased region" description="Low complexity" evidence="1">
    <location>
        <begin position="83"/>
        <end position="94"/>
    </location>
</feature>
<feature type="region of interest" description="Disordered" evidence="1">
    <location>
        <begin position="1"/>
        <end position="285"/>
    </location>
</feature>
<name>A0A1J5QJ03_9ZZZZ</name>
<feature type="region of interest" description="Disordered" evidence="1">
    <location>
        <begin position="368"/>
        <end position="456"/>
    </location>
</feature>
<feature type="compositionally biased region" description="Basic and acidic residues" evidence="1">
    <location>
        <begin position="95"/>
        <end position="104"/>
    </location>
</feature>
<accession>A0A1J5QJ03</accession>
<evidence type="ECO:0000313" key="2">
    <source>
        <dbReference type="EMBL" id="OIQ83464.1"/>
    </source>
</evidence>
<feature type="compositionally biased region" description="Basic and acidic residues" evidence="1">
    <location>
        <begin position="235"/>
        <end position="280"/>
    </location>
</feature>
<protein>
    <submittedName>
        <fullName evidence="2">Uncharacterized protein</fullName>
    </submittedName>
</protein>
<organism evidence="2">
    <name type="scientific">mine drainage metagenome</name>
    <dbReference type="NCBI Taxonomy" id="410659"/>
    <lineage>
        <taxon>unclassified sequences</taxon>
        <taxon>metagenomes</taxon>
        <taxon>ecological metagenomes</taxon>
    </lineage>
</organism>
<feature type="compositionally biased region" description="Basic residues" evidence="1">
    <location>
        <begin position="123"/>
        <end position="136"/>
    </location>
</feature>
<comment type="caution">
    <text evidence="2">The sequence shown here is derived from an EMBL/GenBank/DDBJ whole genome shotgun (WGS) entry which is preliminary data.</text>
</comment>
<evidence type="ECO:0000256" key="1">
    <source>
        <dbReference type="SAM" id="MobiDB-lite"/>
    </source>
</evidence>
<proteinExistence type="predicted"/>
<dbReference type="EMBL" id="MLJW01000700">
    <property type="protein sequence ID" value="OIQ83464.1"/>
    <property type="molecule type" value="Genomic_DNA"/>
</dbReference>